<evidence type="ECO:0000259" key="2">
    <source>
        <dbReference type="Pfam" id="PF03779"/>
    </source>
</evidence>
<feature type="transmembrane region" description="Helical" evidence="1">
    <location>
        <begin position="65"/>
        <end position="84"/>
    </location>
</feature>
<dbReference type="EMBL" id="JBHSQJ010000060">
    <property type="protein sequence ID" value="MFC5908498.1"/>
    <property type="molecule type" value="Genomic_DNA"/>
</dbReference>
<evidence type="ECO:0000256" key="1">
    <source>
        <dbReference type="SAM" id="Phobius"/>
    </source>
</evidence>
<feature type="transmembrane region" description="Helical" evidence="1">
    <location>
        <begin position="33"/>
        <end position="53"/>
    </location>
</feature>
<sequence>MSDLGHHAPDISGHPDVAEMRERYAHMVAGRQAVALDGLVLLTGLYAAISPWVVHFRAANPDLAVNNLIIGLGLAAIGMGLSVAGDRMFRLSWACTLIGVWMIISPWVVTPGHSPNAGMIWNNVVIGVIACLCGLAATGLVLGSAGGGLRRRRAAR</sequence>
<dbReference type="Pfam" id="PF03779">
    <property type="entry name" value="SPW"/>
    <property type="match status" value="1"/>
</dbReference>
<accession>A0ABW1G312</accession>
<keyword evidence="1" id="KW-0472">Membrane</keyword>
<gene>
    <name evidence="3" type="ORF">ACFP3V_14905</name>
</gene>
<protein>
    <submittedName>
        <fullName evidence="3">SPW repeat protein</fullName>
    </submittedName>
</protein>
<dbReference type="RefSeq" id="WP_380583494.1">
    <property type="nucleotide sequence ID" value="NZ_JBHSQJ010000060.1"/>
</dbReference>
<name>A0ABW1G312_9ACTN</name>
<keyword evidence="1" id="KW-1133">Transmembrane helix</keyword>
<dbReference type="Proteomes" id="UP001596174">
    <property type="component" value="Unassembled WGS sequence"/>
</dbReference>
<feature type="transmembrane region" description="Helical" evidence="1">
    <location>
        <begin position="91"/>
        <end position="108"/>
    </location>
</feature>
<evidence type="ECO:0000313" key="4">
    <source>
        <dbReference type="Proteomes" id="UP001596174"/>
    </source>
</evidence>
<comment type="caution">
    <text evidence="3">The sequence shown here is derived from an EMBL/GenBank/DDBJ whole genome shotgun (WGS) entry which is preliminary data.</text>
</comment>
<organism evidence="3 4">
    <name type="scientific">Streptacidiphilus monticola</name>
    <dbReference type="NCBI Taxonomy" id="2161674"/>
    <lineage>
        <taxon>Bacteria</taxon>
        <taxon>Bacillati</taxon>
        <taxon>Actinomycetota</taxon>
        <taxon>Actinomycetes</taxon>
        <taxon>Kitasatosporales</taxon>
        <taxon>Streptomycetaceae</taxon>
        <taxon>Streptacidiphilus</taxon>
    </lineage>
</organism>
<dbReference type="InterPro" id="IPR005530">
    <property type="entry name" value="SPW"/>
</dbReference>
<keyword evidence="4" id="KW-1185">Reference proteome</keyword>
<proteinExistence type="predicted"/>
<evidence type="ECO:0000313" key="3">
    <source>
        <dbReference type="EMBL" id="MFC5908498.1"/>
    </source>
</evidence>
<reference evidence="4" key="1">
    <citation type="journal article" date="2019" name="Int. J. Syst. Evol. Microbiol.">
        <title>The Global Catalogue of Microorganisms (GCM) 10K type strain sequencing project: providing services to taxonomists for standard genome sequencing and annotation.</title>
        <authorList>
            <consortium name="The Broad Institute Genomics Platform"/>
            <consortium name="The Broad Institute Genome Sequencing Center for Infectious Disease"/>
            <person name="Wu L."/>
            <person name="Ma J."/>
        </authorList>
    </citation>
    <scope>NUCLEOTIDE SEQUENCE [LARGE SCALE GENOMIC DNA]</scope>
    <source>
        <strain evidence="4">JCM 4816</strain>
    </source>
</reference>
<feature type="transmembrane region" description="Helical" evidence="1">
    <location>
        <begin position="120"/>
        <end position="143"/>
    </location>
</feature>
<feature type="domain" description="SPW repeat-containing integral membrane" evidence="2">
    <location>
        <begin position="37"/>
        <end position="135"/>
    </location>
</feature>
<keyword evidence="1" id="KW-0812">Transmembrane</keyword>